<protein>
    <submittedName>
        <fullName evidence="1">Uncharacterized protein</fullName>
    </submittedName>
</protein>
<dbReference type="EMBL" id="JYDP01000021">
    <property type="protein sequence ID" value="KRZ14888.1"/>
    <property type="molecule type" value="Genomic_DNA"/>
</dbReference>
<accession>A0A0V1HVW0</accession>
<organism evidence="1 2">
    <name type="scientific">Trichinella zimbabwensis</name>
    <dbReference type="NCBI Taxonomy" id="268475"/>
    <lineage>
        <taxon>Eukaryota</taxon>
        <taxon>Metazoa</taxon>
        <taxon>Ecdysozoa</taxon>
        <taxon>Nematoda</taxon>
        <taxon>Enoplea</taxon>
        <taxon>Dorylaimia</taxon>
        <taxon>Trichinellida</taxon>
        <taxon>Trichinellidae</taxon>
        <taxon>Trichinella</taxon>
    </lineage>
</organism>
<dbReference type="AlphaFoldDB" id="A0A0V1HVW0"/>
<reference evidence="1 2" key="1">
    <citation type="submission" date="2015-01" db="EMBL/GenBank/DDBJ databases">
        <title>Evolution of Trichinella species and genotypes.</title>
        <authorList>
            <person name="Korhonen P.K."/>
            <person name="Edoardo P."/>
            <person name="Giuseppe L.R."/>
            <person name="Gasser R.B."/>
        </authorList>
    </citation>
    <scope>NUCLEOTIDE SEQUENCE [LARGE SCALE GENOMIC DNA]</scope>
    <source>
        <strain evidence="1">ISS1029</strain>
    </source>
</reference>
<name>A0A0V1HVW0_9BILA</name>
<sequence>MENYVVKDFSFNLKQLISLDMTSLSLYSQFHIILNHIIKVKTVESGTVKEGVGISEKLNTNNHISLTLHQIDNMH</sequence>
<keyword evidence="2" id="KW-1185">Reference proteome</keyword>
<comment type="caution">
    <text evidence="1">The sequence shown here is derived from an EMBL/GenBank/DDBJ whole genome shotgun (WGS) entry which is preliminary data.</text>
</comment>
<dbReference type="Proteomes" id="UP000055024">
    <property type="component" value="Unassembled WGS sequence"/>
</dbReference>
<evidence type="ECO:0000313" key="1">
    <source>
        <dbReference type="EMBL" id="KRZ14888.1"/>
    </source>
</evidence>
<proteinExistence type="predicted"/>
<gene>
    <name evidence="1" type="ORF">T11_16059</name>
</gene>
<evidence type="ECO:0000313" key="2">
    <source>
        <dbReference type="Proteomes" id="UP000055024"/>
    </source>
</evidence>